<gene>
    <name evidence="9" type="ORF">V3330_18810</name>
</gene>
<feature type="domain" description="Cytochrome c" evidence="8">
    <location>
        <begin position="247"/>
        <end position="335"/>
    </location>
</feature>
<dbReference type="GO" id="GO:0020037">
    <property type="term" value="F:heme binding"/>
    <property type="evidence" value="ECO:0007669"/>
    <property type="project" value="InterPro"/>
</dbReference>
<evidence type="ECO:0000313" key="9">
    <source>
        <dbReference type="EMBL" id="MEJ8569687.1"/>
    </source>
</evidence>
<dbReference type="GO" id="GO:0046872">
    <property type="term" value="F:metal ion binding"/>
    <property type="evidence" value="ECO:0007669"/>
    <property type="project" value="UniProtKB-KW"/>
</dbReference>
<evidence type="ECO:0000256" key="3">
    <source>
        <dbReference type="ARBA" id="ARBA00022723"/>
    </source>
</evidence>
<evidence type="ECO:0000256" key="7">
    <source>
        <dbReference type="SAM" id="MobiDB-lite"/>
    </source>
</evidence>
<proteinExistence type="predicted"/>
<keyword evidence="4" id="KW-0249">Electron transport</keyword>
<dbReference type="PANTHER" id="PTHR33751">
    <property type="entry name" value="CBB3-TYPE CYTOCHROME C OXIDASE SUBUNIT FIXP"/>
    <property type="match status" value="1"/>
</dbReference>
<dbReference type="RefSeq" id="WP_354697014.1">
    <property type="nucleotide sequence ID" value="NZ_JAZHOG010000017.1"/>
</dbReference>
<keyword evidence="5 6" id="KW-0408">Iron</keyword>
<evidence type="ECO:0000313" key="10">
    <source>
        <dbReference type="Proteomes" id="UP001359886"/>
    </source>
</evidence>
<keyword evidence="1" id="KW-0813">Transport</keyword>
<sequence>MYRQDEPSTFAAGRRVFSMVPAFTLLFTLLFALPLPANEAGDGPPEWAVPRAGSPPPHPTDPAKTFTVPGSDLALTQEQIDNPFNAPDWFPDEHAPMPDIVKHGREPGVFACAMCHLASGAGHPQSARLAGQSADYLMRQLQAFGNGDRNSYLGDFIDNLHTLESDQDAREAAQWFAALTPQRHQQVIETDTVPMTTFYGNTFMRVVDEEAAGSEPLDGRIIEVPEDYRAVENRSPRGHFLTYVPPGSLERGRQIAEGGSGLAPCASCHGADLRGTALGPSLAGSFPTYLIRQLYDFRSGKRRGIADQTGYMGTSSKMLSEQDIVDVAAYLGSLEP</sequence>
<dbReference type="Pfam" id="PF00034">
    <property type="entry name" value="Cytochrom_C"/>
    <property type="match status" value="1"/>
</dbReference>
<evidence type="ECO:0000259" key="8">
    <source>
        <dbReference type="PROSITE" id="PS51007"/>
    </source>
</evidence>
<evidence type="ECO:0000256" key="4">
    <source>
        <dbReference type="ARBA" id="ARBA00022982"/>
    </source>
</evidence>
<accession>A0AAW9RC10</accession>
<evidence type="ECO:0000256" key="5">
    <source>
        <dbReference type="ARBA" id="ARBA00023004"/>
    </source>
</evidence>
<keyword evidence="2 6" id="KW-0349">Heme</keyword>
<reference evidence="9 10" key="1">
    <citation type="submission" date="2024-02" db="EMBL/GenBank/DDBJ databases">
        <title>A novel Wenzhouxiangellaceae bacterium, isolated from coastal sediments.</title>
        <authorList>
            <person name="Du Z.-J."/>
            <person name="Ye Y.-Q."/>
            <person name="Zhang X.-Y."/>
        </authorList>
    </citation>
    <scope>NUCLEOTIDE SEQUENCE [LARGE SCALE GENOMIC DNA]</scope>
    <source>
        <strain evidence="9 10">CH-27</strain>
    </source>
</reference>
<comment type="caution">
    <text evidence="9">The sequence shown here is derived from an EMBL/GenBank/DDBJ whole genome shotgun (WGS) entry which is preliminary data.</text>
</comment>
<dbReference type="AlphaFoldDB" id="A0AAW9RC10"/>
<evidence type="ECO:0000256" key="6">
    <source>
        <dbReference type="PROSITE-ProRule" id="PRU00433"/>
    </source>
</evidence>
<dbReference type="Gene3D" id="1.10.760.10">
    <property type="entry name" value="Cytochrome c-like domain"/>
    <property type="match status" value="2"/>
</dbReference>
<dbReference type="Proteomes" id="UP001359886">
    <property type="component" value="Unassembled WGS sequence"/>
</dbReference>
<evidence type="ECO:0000256" key="2">
    <source>
        <dbReference type="ARBA" id="ARBA00022617"/>
    </source>
</evidence>
<dbReference type="PROSITE" id="PS51007">
    <property type="entry name" value="CYTC"/>
    <property type="match status" value="1"/>
</dbReference>
<feature type="region of interest" description="Disordered" evidence="7">
    <location>
        <begin position="43"/>
        <end position="67"/>
    </location>
</feature>
<name>A0AAW9RC10_9GAMM</name>
<dbReference type="EMBL" id="JAZHOG010000017">
    <property type="protein sequence ID" value="MEJ8569687.1"/>
    <property type="molecule type" value="Genomic_DNA"/>
</dbReference>
<evidence type="ECO:0000256" key="1">
    <source>
        <dbReference type="ARBA" id="ARBA00022448"/>
    </source>
</evidence>
<keyword evidence="3 6" id="KW-0479">Metal-binding</keyword>
<dbReference type="InterPro" id="IPR036909">
    <property type="entry name" value="Cyt_c-like_dom_sf"/>
</dbReference>
<dbReference type="PANTHER" id="PTHR33751:SF9">
    <property type="entry name" value="CYTOCHROME C4"/>
    <property type="match status" value="1"/>
</dbReference>
<organism evidence="9 10">
    <name type="scientific">Elongatibacter sediminis</name>
    <dbReference type="NCBI Taxonomy" id="3119006"/>
    <lineage>
        <taxon>Bacteria</taxon>
        <taxon>Pseudomonadati</taxon>
        <taxon>Pseudomonadota</taxon>
        <taxon>Gammaproteobacteria</taxon>
        <taxon>Chromatiales</taxon>
        <taxon>Wenzhouxiangellaceae</taxon>
        <taxon>Elongatibacter</taxon>
    </lineage>
</organism>
<dbReference type="GO" id="GO:0009055">
    <property type="term" value="F:electron transfer activity"/>
    <property type="evidence" value="ECO:0007669"/>
    <property type="project" value="InterPro"/>
</dbReference>
<dbReference type="InterPro" id="IPR050597">
    <property type="entry name" value="Cytochrome_c_Oxidase_Subunit"/>
</dbReference>
<dbReference type="InterPro" id="IPR009056">
    <property type="entry name" value="Cyt_c-like_dom"/>
</dbReference>
<dbReference type="SUPFAM" id="SSF46626">
    <property type="entry name" value="Cytochrome c"/>
    <property type="match status" value="2"/>
</dbReference>
<protein>
    <submittedName>
        <fullName evidence="9">C-type cytochrome</fullName>
    </submittedName>
</protein>
<keyword evidence="10" id="KW-1185">Reference proteome</keyword>